<keyword evidence="1" id="KW-0472">Membrane</keyword>
<keyword evidence="3" id="KW-1185">Reference proteome</keyword>
<gene>
    <name evidence="2" type="ORF">V9T40_007810</name>
</gene>
<evidence type="ECO:0000313" key="3">
    <source>
        <dbReference type="Proteomes" id="UP001367676"/>
    </source>
</evidence>
<dbReference type="AlphaFoldDB" id="A0AAN9TKJ6"/>
<keyword evidence="1" id="KW-1133">Transmembrane helix</keyword>
<name>A0AAN9TKJ6_9HEMI</name>
<dbReference type="EMBL" id="JBBCAQ010000020">
    <property type="protein sequence ID" value="KAK7593058.1"/>
    <property type="molecule type" value="Genomic_DNA"/>
</dbReference>
<comment type="caution">
    <text evidence="2">The sequence shown here is derived from an EMBL/GenBank/DDBJ whole genome shotgun (WGS) entry which is preliminary data.</text>
</comment>
<dbReference type="Proteomes" id="UP001367676">
    <property type="component" value="Unassembled WGS sequence"/>
</dbReference>
<sequence length="69" mass="8170">MRRSTVLKIYDRLHVNSVRVCWAVGLLAASVSFYRICEILFIPTKPYNIEDDEEFKKIMKQRKINPNPN</sequence>
<protein>
    <submittedName>
        <fullName evidence="2">Uncharacterized protein</fullName>
    </submittedName>
</protein>
<accession>A0AAN9TKJ6</accession>
<keyword evidence="1" id="KW-0812">Transmembrane</keyword>
<feature type="transmembrane region" description="Helical" evidence="1">
    <location>
        <begin position="20"/>
        <end position="42"/>
    </location>
</feature>
<evidence type="ECO:0000256" key="1">
    <source>
        <dbReference type="SAM" id="Phobius"/>
    </source>
</evidence>
<organism evidence="2 3">
    <name type="scientific">Parthenolecanium corni</name>
    <dbReference type="NCBI Taxonomy" id="536013"/>
    <lineage>
        <taxon>Eukaryota</taxon>
        <taxon>Metazoa</taxon>
        <taxon>Ecdysozoa</taxon>
        <taxon>Arthropoda</taxon>
        <taxon>Hexapoda</taxon>
        <taxon>Insecta</taxon>
        <taxon>Pterygota</taxon>
        <taxon>Neoptera</taxon>
        <taxon>Paraneoptera</taxon>
        <taxon>Hemiptera</taxon>
        <taxon>Sternorrhyncha</taxon>
        <taxon>Coccoidea</taxon>
        <taxon>Coccidae</taxon>
        <taxon>Parthenolecanium</taxon>
    </lineage>
</organism>
<reference evidence="2 3" key="1">
    <citation type="submission" date="2024-03" db="EMBL/GenBank/DDBJ databases">
        <title>Adaptation during the transition from Ophiocordyceps entomopathogen to insect associate is accompanied by gene loss and intensified selection.</title>
        <authorList>
            <person name="Ward C.M."/>
            <person name="Onetto C.A."/>
            <person name="Borneman A.R."/>
        </authorList>
    </citation>
    <scope>NUCLEOTIDE SEQUENCE [LARGE SCALE GENOMIC DNA]</scope>
    <source>
        <strain evidence="2">AWRI1</strain>
        <tissue evidence="2">Single Adult Female</tissue>
    </source>
</reference>
<proteinExistence type="predicted"/>
<evidence type="ECO:0000313" key="2">
    <source>
        <dbReference type="EMBL" id="KAK7593058.1"/>
    </source>
</evidence>